<sequence>MWNIRNSNCGQEGDLLEIKGGSGLDSDSMQPFKTFCSVNSVNGPTGAKEGTYKASVLCGSTTVRLSSSGHSYNTVKFSLKAIPLDNPEQMPTFQGDQSRTSEAAILEWQNRNLCLNKGQRTGMCCHGATNETKGLGEEKCCQNPRQQSVTISGYSSCYMAYNPRKMTTKIHERGCLDIPGTYIDHMTSLCTRSKCTGMCCGFNLVPPNPEKKSFVFTDKKNDGICRPTFGGGGRRALARLSKAPLRSCLKSSNSPRTLYCFFTASNSRSLVAKYSLTEMTAMATSPADTTPRDSWPRAWNTRATLPSSSGGPGTPGPRCHPRRASSC</sequence>
<dbReference type="GO" id="GO:0051424">
    <property type="term" value="F:corticotropin-releasing hormone binding"/>
    <property type="evidence" value="ECO:0007669"/>
    <property type="project" value="InterPro"/>
</dbReference>
<dbReference type="EMBL" id="CAJPEX010004047">
    <property type="protein sequence ID" value="CAG0922767.1"/>
    <property type="molecule type" value="Genomic_DNA"/>
</dbReference>
<keyword evidence="4" id="KW-1185">Reference proteome</keyword>
<accession>A0A7R9BZ31</accession>
<feature type="domain" description="Corticotropin-releasing factor binding protein C-terminal" evidence="2">
    <location>
        <begin position="7"/>
        <end position="82"/>
    </location>
</feature>
<name>A0A7R9BZ31_9CRUS</name>
<dbReference type="Proteomes" id="UP000678499">
    <property type="component" value="Unassembled WGS sequence"/>
</dbReference>
<evidence type="ECO:0000313" key="3">
    <source>
        <dbReference type="EMBL" id="CAD7282615.1"/>
    </source>
</evidence>
<protein>
    <recommendedName>
        <fullName evidence="2">Corticotropin-releasing factor binding protein C-terminal domain-containing protein</fullName>
    </recommendedName>
</protein>
<dbReference type="InterPro" id="IPR056178">
    <property type="entry name" value="CRF-BP_C"/>
</dbReference>
<dbReference type="InterPro" id="IPR008435">
    <property type="entry name" value="CRF-bd"/>
</dbReference>
<dbReference type="Pfam" id="PF23541">
    <property type="entry name" value="CRF-BP_C"/>
    <property type="match status" value="1"/>
</dbReference>
<organism evidence="3">
    <name type="scientific">Notodromas monacha</name>
    <dbReference type="NCBI Taxonomy" id="399045"/>
    <lineage>
        <taxon>Eukaryota</taxon>
        <taxon>Metazoa</taxon>
        <taxon>Ecdysozoa</taxon>
        <taxon>Arthropoda</taxon>
        <taxon>Crustacea</taxon>
        <taxon>Oligostraca</taxon>
        <taxon>Ostracoda</taxon>
        <taxon>Podocopa</taxon>
        <taxon>Podocopida</taxon>
        <taxon>Cypridocopina</taxon>
        <taxon>Cypridoidea</taxon>
        <taxon>Cyprididae</taxon>
        <taxon>Notodromas</taxon>
    </lineage>
</organism>
<gene>
    <name evidence="3" type="ORF">NMOB1V02_LOCUS10237</name>
</gene>
<dbReference type="GO" id="GO:0051460">
    <property type="term" value="P:negative regulation of corticotropin secretion"/>
    <property type="evidence" value="ECO:0007669"/>
    <property type="project" value="TreeGrafter"/>
</dbReference>
<dbReference type="GO" id="GO:0005615">
    <property type="term" value="C:extracellular space"/>
    <property type="evidence" value="ECO:0007669"/>
    <property type="project" value="TreeGrafter"/>
</dbReference>
<dbReference type="PANTHER" id="PTHR10278">
    <property type="entry name" value="CORTICOTROPIN-RELEASING FACTOR-BINDING PROTEIN"/>
    <property type="match status" value="1"/>
</dbReference>
<dbReference type="OrthoDB" id="10056927at2759"/>
<proteinExistence type="predicted"/>
<dbReference type="GO" id="GO:0009755">
    <property type="term" value="P:hormone-mediated signaling pathway"/>
    <property type="evidence" value="ECO:0007669"/>
    <property type="project" value="TreeGrafter"/>
</dbReference>
<dbReference type="PANTHER" id="PTHR10278:SF0">
    <property type="entry name" value="CORTICOTROPIN-RELEASING FACTOR-BINDING PROTEIN"/>
    <property type="match status" value="1"/>
</dbReference>
<evidence type="ECO:0000313" key="4">
    <source>
        <dbReference type="Proteomes" id="UP000678499"/>
    </source>
</evidence>
<feature type="region of interest" description="Disordered" evidence="1">
    <location>
        <begin position="282"/>
        <end position="327"/>
    </location>
</feature>
<dbReference type="AlphaFoldDB" id="A0A7R9BZ31"/>
<evidence type="ECO:0000256" key="1">
    <source>
        <dbReference type="SAM" id="MobiDB-lite"/>
    </source>
</evidence>
<dbReference type="EMBL" id="OA886084">
    <property type="protein sequence ID" value="CAD7282615.1"/>
    <property type="molecule type" value="Genomic_DNA"/>
</dbReference>
<reference evidence="3" key="1">
    <citation type="submission" date="2020-11" db="EMBL/GenBank/DDBJ databases">
        <authorList>
            <person name="Tran Van P."/>
        </authorList>
    </citation>
    <scope>NUCLEOTIDE SEQUENCE</scope>
</reference>
<evidence type="ECO:0000259" key="2">
    <source>
        <dbReference type="Pfam" id="PF23541"/>
    </source>
</evidence>